<keyword evidence="2" id="KW-1185">Reference proteome</keyword>
<dbReference type="Proteomes" id="UP000270021">
    <property type="component" value="Chromosome"/>
</dbReference>
<protein>
    <recommendedName>
        <fullName evidence="3">Iron-sulfur cluster repair di-iron protein, ric</fullName>
    </recommendedName>
</protein>
<sequence length="79" mass="8684">MSVERALELAPIVERVHGPGHPEMTRIREIVETVSASEGDADELFVELRGLTNDYTPPADTCETVDTLYGALHSMDTAR</sequence>
<reference evidence="1 2" key="1">
    <citation type="submission" date="2018-12" db="EMBL/GenBank/DDBJ databases">
        <title>Complete genome sequence of Flaviflexus salsibiostraticola KCTC 33148.</title>
        <authorList>
            <person name="Bae J.-W."/>
        </authorList>
    </citation>
    <scope>NUCLEOTIDE SEQUENCE [LARGE SCALE GENOMIC DNA]</scope>
    <source>
        <strain evidence="1 2">KCTC 33148</strain>
    </source>
</reference>
<accession>A0A3Q8WV74</accession>
<dbReference type="EMBL" id="CP034438">
    <property type="protein sequence ID" value="AZN29860.1"/>
    <property type="molecule type" value="Genomic_DNA"/>
</dbReference>
<evidence type="ECO:0000313" key="2">
    <source>
        <dbReference type="Proteomes" id="UP000270021"/>
    </source>
</evidence>
<evidence type="ECO:0000313" key="1">
    <source>
        <dbReference type="EMBL" id="AZN29860.1"/>
    </source>
</evidence>
<name>A0A3Q8WV74_9ACTO</name>
<dbReference type="AlphaFoldDB" id="A0A3Q8WV74"/>
<dbReference type="RefSeq" id="WP_126040101.1">
    <property type="nucleotide sequence ID" value="NZ_CP034438.1"/>
</dbReference>
<dbReference type="KEGG" id="fsl:EJO69_05745"/>
<dbReference type="OrthoDB" id="9797132at2"/>
<proteinExistence type="predicted"/>
<organism evidence="1 2">
    <name type="scientific">Flaviflexus salsibiostraticola</name>
    <dbReference type="NCBI Taxonomy" id="1282737"/>
    <lineage>
        <taxon>Bacteria</taxon>
        <taxon>Bacillati</taxon>
        <taxon>Actinomycetota</taxon>
        <taxon>Actinomycetes</taxon>
        <taxon>Actinomycetales</taxon>
        <taxon>Actinomycetaceae</taxon>
        <taxon>Flaviflexus</taxon>
    </lineage>
</organism>
<evidence type="ECO:0008006" key="3">
    <source>
        <dbReference type="Google" id="ProtNLM"/>
    </source>
</evidence>
<gene>
    <name evidence="1" type="ORF">EJO69_05745</name>
</gene>